<dbReference type="Gene3D" id="3.30.70.1820">
    <property type="entry name" value="L1 transposable element, RRM domain"/>
    <property type="match status" value="1"/>
</dbReference>
<dbReference type="Proteomes" id="UP001347796">
    <property type="component" value="Unassembled WGS sequence"/>
</dbReference>
<accession>A0AAN8G3L3</accession>
<keyword evidence="3" id="KW-1185">Reference proteome</keyword>
<comment type="caution">
    <text evidence="2">The sequence shown here is derived from an EMBL/GenBank/DDBJ whole genome shotgun (WGS) entry which is preliminary data.</text>
</comment>
<gene>
    <name evidence="2" type="ORF">SNE40_021248</name>
</gene>
<protein>
    <submittedName>
        <fullName evidence="2">Uncharacterized protein</fullName>
    </submittedName>
</protein>
<feature type="compositionally biased region" description="Polar residues" evidence="1">
    <location>
        <begin position="180"/>
        <end position="191"/>
    </location>
</feature>
<evidence type="ECO:0000313" key="2">
    <source>
        <dbReference type="EMBL" id="KAK6167153.1"/>
    </source>
</evidence>
<evidence type="ECO:0000256" key="1">
    <source>
        <dbReference type="SAM" id="MobiDB-lite"/>
    </source>
</evidence>
<sequence length="198" mass="23603">MLHDVEQLRHDFGNLLERHLDLQTRSMRENLIFSGIPEKAETEDTEEIISQFMDINMKITFPISFHRAHRFGKNTQVLDENEHPLYNTRPIVCRFKNFKDRELVRNAARNLKATKFGVNERFPKEINDKRHSLWPYFKEAKSQKKKAHFKRDKLFIESVEFLPSVNVGARMEITEREQHLSQGTRPKQFGNTRRAPRK</sequence>
<proteinExistence type="predicted"/>
<evidence type="ECO:0000313" key="3">
    <source>
        <dbReference type="Proteomes" id="UP001347796"/>
    </source>
</evidence>
<dbReference type="EMBL" id="JAZGQO010000018">
    <property type="protein sequence ID" value="KAK6167153.1"/>
    <property type="molecule type" value="Genomic_DNA"/>
</dbReference>
<organism evidence="2 3">
    <name type="scientific">Patella caerulea</name>
    <name type="common">Rayed Mediterranean limpet</name>
    <dbReference type="NCBI Taxonomy" id="87958"/>
    <lineage>
        <taxon>Eukaryota</taxon>
        <taxon>Metazoa</taxon>
        <taxon>Spiralia</taxon>
        <taxon>Lophotrochozoa</taxon>
        <taxon>Mollusca</taxon>
        <taxon>Gastropoda</taxon>
        <taxon>Patellogastropoda</taxon>
        <taxon>Patelloidea</taxon>
        <taxon>Patellidae</taxon>
        <taxon>Patella</taxon>
    </lineage>
</organism>
<name>A0AAN8G3L3_PATCE</name>
<feature type="region of interest" description="Disordered" evidence="1">
    <location>
        <begin position="176"/>
        <end position="198"/>
    </location>
</feature>
<dbReference type="AlphaFoldDB" id="A0AAN8G3L3"/>
<reference evidence="2 3" key="1">
    <citation type="submission" date="2024-01" db="EMBL/GenBank/DDBJ databases">
        <title>The genome of the rayed Mediterranean limpet Patella caerulea (Linnaeus, 1758).</title>
        <authorList>
            <person name="Anh-Thu Weber A."/>
            <person name="Halstead-Nussloch G."/>
        </authorList>
    </citation>
    <scope>NUCLEOTIDE SEQUENCE [LARGE SCALE GENOMIC DNA]</scope>
    <source>
        <strain evidence="2">AATW-2023a</strain>
        <tissue evidence="2">Whole specimen</tissue>
    </source>
</reference>